<feature type="region of interest" description="Disordered" evidence="1">
    <location>
        <begin position="297"/>
        <end position="325"/>
    </location>
</feature>
<evidence type="ECO:0000259" key="3">
    <source>
        <dbReference type="Pfam" id="PF11575"/>
    </source>
</evidence>
<evidence type="ECO:0000256" key="1">
    <source>
        <dbReference type="SAM" id="MobiDB-lite"/>
    </source>
</evidence>
<feature type="compositionally biased region" description="Low complexity" evidence="1">
    <location>
        <begin position="306"/>
        <end position="316"/>
    </location>
</feature>
<dbReference type="GO" id="GO:0003824">
    <property type="term" value="F:catalytic activity"/>
    <property type="evidence" value="ECO:0007669"/>
    <property type="project" value="UniProtKB-ARBA"/>
</dbReference>
<organism evidence="4 5">
    <name type="scientific">Ancylobacter defluvii</name>
    <dbReference type="NCBI Taxonomy" id="1282440"/>
    <lineage>
        <taxon>Bacteria</taxon>
        <taxon>Pseudomonadati</taxon>
        <taxon>Pseudomonadota</taxon>
        <taxon>Alphaproteobacteria</taxon>
        <taxon>Hyphomicrobiales</taxon>
        <taxon>Xanthobacteraceae</taxon>
        <taxon>Ancylobacter</taxon>
    </lineage>
</organism>
<reference evidence="4" key="2">
    <citation type="submission" date="2023-01" db="EMBL/GenBank/DDBJ databases">
        <authorList>
            <person name="Sun Q."/>
            <person name="Evtushenko L."/>
        </authorList>
    </citation>
    <scope>NUCLEOTIDE SEQUENCE</scope>
    <source>
        <strain evidence="4">VKM B-2789</strain>
    </source>
</reference>
<reference evidence="4" key="1">
    <citation type="journal article" date="2014" name="Int. J. Syst. Evol. Microbiol.">
        <title>Complete genome sequence of Corynebacterium casei LMG S-19264T (=DSM 44701T), isolated from a smear-ripened cheese.</title>
        <authorList>
            <consortium name="US DOE Joint Genome Institute (JGI-PGF)"/>
            <person name="Walter F."/>
            <person name="Albersmeier A."/>
            <person name="Kalinowski J."/>
            <person name="Ruckert C."/>
        </authorList>
    </citation>
    <scope>NUCLEOTIDE SEQUENCE</scope>
    <source>
        <strain evidence="4">VKM B-2789</strain>
    </source>
</reference>
<dbReference type="Pfam" id="PF06276">
    <property type="entry name" value="FhuF"/>
    <property type="match status" value="1"/>
</dbReference>
<protein>
    <submittedName>
        <fullName evidence="4">Siderophore biosynthesis protein</fullName>
    </submittedName>
</protein>
<dbReference type="AlphaFoldDB" id="A0A9W6NCF3"/>
<name>A0A9W6NCF3_9HYPH</name>
<sequence length="325" mass="34793">MSASQQGGHESGGENEEAARILSAAFDVLARHWSLPEVEIGGLEPGFTPVAALFADERFIEAMLARQQAPTPGLDAKGAAAFFITEYANLIGIVAAVPLLSHGLVPNLAPDNCALALSLSPGAAPRVRLRFLRPAGATDRPRPQTAAALLRAVGHAELREALADGLEAHMAPLIHRLQGRTGLPWQAMWRLVADAVAARFLEAGRQLGCEAAAKEEAMAVLKRPGSPLANRQLHFFDIVIREDRPSGRVLARRSFRARGGCCRFYTAPNGSLCSTCVLVEPDERRHRIEAHMRAELGLPPLPEPPAAAAGRVPVPETKVRSGEKP</sequence>
<dbReference type="RefSeq" id="WP_213359241.1">
    <property type="nucleotide sequence ID" value="NZ_BSFM01000017.1"/>
</dbReference>
<evidence type="ECO:0000313" key="5">
    <source>
        <dbReference type="Proteomes" id="UP001143330"/>
    </source>
</evidence>
<dbReference type="Pfam" id="PF11575">
    <property type="entry name" value="FhuF_C"/>
    <property type="match status" value="1"/>
</dbReference>
<dbReference type="GO" id="GO:0051537">
    <property type="term" value="F:2 iron, 2 sulfur cluster binding"/>
    <property type="evidence" value="ECO:0007669"/>
    <property type="project" value="InterPro"/>
</dbReference>
<proteinExistence type="predicted"/>
<feature type="domain" description="Ferric siderophore reductase C-terminal" evidence="3">
    <location>
        <begin position="258"/>
        <end position="278"/>
    </location>
</feature>
<dbReference type="InterPro" id="IPR024726">
    <property type="entry name" value="FhuF_C"/>
</dbReference>
<dbReference type="InterPro" id="IPR022770">
    <property type="entry name" value="IucA/IucC-like_C"/>
</dbReference>
<feature type="domain" description="Aerobactin siderophore biosynthesis IucA/IucC-like C-terminal" evidence="2">
    <location>
        <begin position="83"/>
        <end position="203"/>
    </location>
</feature>
<comment type="caution">
    <text evidence="4">The sequence shown here is derived from an EMBL/GenBank/DDBJ whole genome shotgun (WGS) entry which is preliminary data.</text>
</comment>
<evidence type="ECO:0000313" key="4">
    <source>
        <dbReference type="EMBL" id="GLK85600.1"/>
    </source>
</evidence>
<keyword evidence="5" id="KW-1185">Reference proteome</keyword>
<gene>
    <name evidence="4" type="ORF">GCM10017653_36700</name>
</gene>
<accession>A0A9W6NCF3</accession>
<dbReference type="EMBL" id="BSFM01000017">
    <property type="protein sequence ID" value="GLK85600.1"/>
    <property type="molecule type" value="Genomic_DNA"/>
</dbReference>
<evidence type="ECO:0000259" key="2">
    <source>
        <dbReference type="Pfam" id="PF06276"/>
    </source>
</evidence>
<dbReference type="Proteomes" id="UP001143330">
    <property type="component" value="Unassembled WGS sequence"/>
</dbReference>